<dbReference type="NCBIfam" id="TIGR00787">
    <property type="entry name" value="dctP"/>
    <property type="match status" value="1"/>
</dbReference>
<dbReference type="PANTHER" id="PTHR33376">
    <property type="match status" value="1"/>
</dbReference>
<dbReference type="GO" id="GO:0055085">
    <property type="term" value="P:transmembrane transport"/>
    <property type="evidence" value="ECO:0007669"/>
    <property type="project" value="InterPro"/>
</dbReference>
<feature type="compositionally biased region" description="Acidic residues" evidence="4">
    <location>
        <begin position="35"/>
        <end position="57"/>
    </location>
</feature>
<dbReference type="AlphaFoldDB" id="A0A329QLB3"/>
<dbReference type="InterPro" id="IPR004682">
    <property type="entry name" value="TRAP_DctP"/>
</dbReference>
<evidence type="ECO:0000313" key="6">
    <source>
        <dbReference type="Proteomes" id="UP000250462"/>
    </source>
</evidence>
<dbReference type="NCBIfam" id="NF037995">
    <property type="entry name" value="TRAP_S1"/>
    <property type="match status" value="1"/>
</dbReference>
<dbReference type="PIRSF" id="PIRSF006470">
    <property type="entry name" value="DctB"/>
    <property type="match status" value="1"/>
</dbReference>
<evidence type="ECO:0000313" key="5">
    <source>
        <dbReference type="EMBL" id="RAW12499.1"/>
    </source>
</evidence>
<organism evidence="5 6">
    <name type="scientific">Phytoactinopolyspora halophila</name>
    <dbReference type="NCBI Taxonomy" id="1981511"/>
    <lineage>
        <taxon>Bacteria</taxon>
        <taxon>Bacillati</taxon>
        <taxon>Actinomycetota</taxon>
        <taxon>Actinomycetes</taxon>
        <taxon>Jiangellales</taxon>
        <taxon>Jiangellaceae</taxon>
        <taxon>Phytoactinopolyspora</taxon>
    </lineage>
</organism>
<name>A0A329QLB3_9ACTN</name>
<dbReference type="InterPro" id="IPR038404">
    <property type="entry name" value="TRAP_DctP_sf"/>
</dbReference>
<protein>
    <submittedName>
        <fullName evidence="5">TRAP transporter substrate-binding protein</fullName>
    </submittedName>
</protein>
<dbReference type="GO" id="GO:0030288">
    <property type="term" value="C:outer membrane-bounded periplasmic space"/>
    <property type="evidence" value="ECO:0007669"/>
    <property type="project" value="InterPro"/>
</dbReference>
<gene>
    <name evidence="5" type="ORF">DPM12_13950</name>
</gene>
<evidence type="ECO:0000256" key="4">
    <source>
        <dbReference type="SAM" id="MobiDB-lite"/>
    </source>
</evidence>
<dbReference type="EMBL" id="QMIG01000015">
    <property type="protein sequence ID" value="RAW12499.1"/>
    <property type="molecule type" value="Genomic_DNA"/>
</dbReference>
<keyword evidence="2" id="KW-0813">Transport</keyword>
<feature type="region of interest" description="Disordered" evidence="4">
    <location>
        <begin position="33"/>
        <end position="65"/>
    </location>
</feature>
<keyword evidence="6" id="KW-1185">Reference proteome</keyword>
<dbReference type="Proteomes" id="UP000250462">
    <property type="component" value="Unassembled WGS sequence"/>
</dbReference>
<comment type="caution">
    <text evidence="5">The sequence shown here is derived from an EMBL/GenBank/DDBJ whole genome shotgun (WGS) entry which is preliminary data.</text>
</comment>
<dbReference type="RefSeq" id="WP_112258955.1">
    <property type="nucleotide sequence ID" value="NZ_QMIG01000015.1"/>
</dbReference>
<dbReference type="PANTHER" id="PTHR33376:SF7">
    <property type="entry name" value="C4-DICARBOXYLATE-BINDING PROTEIN DCTB"/>
    <property type="match status" value="1"/>
</dbReference>
<dbReference type="CDD" id="cd13679">
    <property type="entry name" value="PBP2_TRAP_YiaO_like"/>
    <property type="match status" value="1"/>
</dbReference>
<evidence type="ECO:0000256" key="1">
    <source>
        <dbReference type="ARBA" id="ARBA00009023"/>
    </source>
</evidence>
<reference evidence="5 6" key="1">
    <citation type="submission" date="2018-06" db="EMBL/GenBank/DDBJ databases">
        <title>Phytoactinopolyspora halophila sp. nov., a novel halophilic actinomycete isolated from a saline soil in China.</title>
        <authorList>
            <person name="Tang S.-K."/>
        </authorList>
    </citation>
    <scope>NUCLEOTIDE SEQUENCE [LARGE SCALE GENOMIC DNA]</scope>
    <source>
        <strain evidence="5 6">YIM 96934</strain>
    </source>
</reference>
<dbReference type="InterPro" id="IPR018389">
    <property type="entry name" value="DctP_fam"/>
</dbReference>
<accession>A0A329QLB3</accession>
<dbReference type="Gene3D" id="3.40.190.170">
    <property type="entry name" value="Bacterial extracellular solute-binding protein, family 7"/>
    <property type="match status" value="1"/>
</dbReference>
<evidence type="ECO:0000256" key="2">
    <source>
        <dbReference type="ARBA" id="ARBA00022448"/>
    </source>
</evidence>
<dbReference type="Pfam" id="PF03480">
    <property type="entry name" value="DctP"/>
    <property type="match status" value="1"/>
</dbReference>
<comment type="similarity">
    <text evidence="1">Belongs to the bacterial solute-binding protein 7 family.</text>
</comment>
<sequence length="383" mass="42264">MTALRQASTDWPVRLGAPLAVLALLVPACGGDFGGDSDDDGGSSSGDDADADAEGSEGPDLSAPPEIECEVIEEDLGEHTIKFGIGLAEDSPQGMAVQFFGDYLDECTNGQLTVQLFPDSQVGDDLEMMDGLRSGTLEMTFPSTSPAVAFVPELGVFDLPFLMPDVEAADRVLDSELGQQLLDEFDGTGMKALAWAENGFRQVTNSVRPIESPEDVEGLDLRVMENEIQTTIWEALGANPTTMAFGEVFSAMEQGVVDGQENPWVTNLTSNFWEVQEYGSQTRHVYTPFIMMIGEEFFDELDPAYQQLIQEAADATRDYQRTISREMDEWARGQFEENGPEVNVLDEDQIEEFRQATEEVYDQWAPELGEEFVDEVRTLARQE</sequence>
<evidence type="ECO:0000256" key="3">
    <source>
        <dbReference type="ARBA" id="ARBA00022729"/>
    </source>
</evidence>
<keyword evidence="3" id="KW-0732">Signal</keyword>
<dbReference type="OrthoDB" id="9815946at2"/>
<proteinExistence type="inferred from homology"/>